<keyword evidence="11" id="KW-1185">Reference proteome</keyword>
<keyword evidence="7" id="KW-0378">Hydrolase</keyword>
<evidence type="ECO:0000256" key="2">
    <source>
        <dbReference type="ARBA" id="ARBA00012180"/>
    </source>
</evidence>
<evidence type="ECO:0000256" key="7">
    <source>
        <dbReference type="ARBA" id="ARBA00022801"/>
    </source>
</evidence>
<protein>
    <recommendedName>
        <fullName evidence="2">ribonuclease H</fullName>
        <ecNumber evidence="2">3.1.26.4</ecNumber>
    </recommendedName>
</protein>
<evidence type="ECO:0000313" key="11">
    <source>
        <dbReference type="Proteomes" id="UP000052976"/>
    </source>
</evidence>
<dbReference type="PROSITE" id="PS50878">
    <property type="entry name" value="RT_POL"/>
    <property type="match status" value="1"/>
</dbReference>
<dbReference type="GO" id="GO:0004523">
    <property type="term" value="F:RNA-DNA hybrid ribonuclease activity"/>
    <property type="evidence" value="ECO:0007669"/>
    <property type="project" value="UniProtKB-EC"/>
</dbReference>
<dbReference type="InterPro" id="IPR043502">
    <property type="entry name" value="DNA/RNA_pol_sf"/>
</dbReference>
<reference evidence="10 11" key="1">
    <citation type="submission" date="2014-04" db="EMBL/GenBank/DDBJ databases">
        <title>Genome evolution of avian class.</title>
        <authorList>
            <person name="Zhang G."/>
            <person name="Li C."/>
        </authorList>
    </citation>
    <scope>NUCLEOTIDE SEQUENCE [LARGE SCALE GENOMIC DNA]</scope>
    <source>
        <strain evidence="10">BGI_N302</strain>
    </source>
</reference>
<accession>A0A091F4U6</accession>
<keyword evidence="3" id="KW-0808">Transferase</keyword>
<sequence length="264" mass="30119">QWPLKEEKLVSLCQLVQEQLQQGHLEPSTSPWNTPVFINKKKSGKWRLLQDLQQVNGVMESMGTLQPGMPSPTMIPMGREILIIDLKDFFFTIPLHPNDKPKFAFTVPAVNNAEPAQRYQWKVLPQGMKNSPTICQWYVAQALSGACEQFPEACCYRYMDDILVAAPTRDELLRIQPWLLAALHSYGLQVALEKVQQKPPWTYLGVKILDRTVQHQEVQFLDSIKTLNDAQKLLGVINWLRPYLGLTTAQLSPLFNILKGDPEL</sequence>
<feature type="non-terminal residue" evidence="10">
    <location>
        <position position="1"/>
    </location>
</feature>
<evidence type="ECO:0000259" key="9">
    <source>
        <dbReference type="PROSITE" id="PS50878"/>
    </source>
</evidence>
<dbReference type="PANTHER" id="PTHR41694">
    <property type="entry name" value="ENDOGENOUS RETROVIRUS GROUP K MEMBER POL PROTEIN"/>
    <property type="match status" value="1"/>
</dbReference>
<name>A0A091F4U6_CORBR</name>
<evidence type="ECO:0000256" key="1">
    <source>
        <dbReference type="ARBA" id="ARBA00010879"/>
    </source>
</evidence>
<dbReference type="PANTHER" id="PTHR41694:SF3">
    <property type="entry name" value="RNA-DIRECTED DNA POLYMERASE-RELATED"/>
    <property type="match status" value="1"/>
</dbReference>
<keyword evidence="4" id="KW-0548">Nucleotidyltransferase</keyword>
<dbReference type="STRING" id="85066.A0A091F4U6"/>
<dbReference type="Gene3D" id="3.30.70.270">
    <property type="match status" value="2"/>
</dbReference>
<keyword evidence="5" id="KW-0540">Nuclease</keyword>
<dbReference type="Pfam" id="PF00078">
    <property type="entry name" value="RVT_1"/>
    <property type="match status" value="1"/>
</dbReference>
<dbReference type="Pfam" id="PF06817">
    <property type="entry name" value="RVT_thumb"/>
    <property type="match status" value="1"/>
</dbReference>
<proteinExistence type="inferred from homology"/>
<dbReference type="InterPro" id="IPR000477">
    <property type="entry name" value="RT_dom"/>
</dbReference>
<evidence type="ECO:0000256" key="4">
    <source>
        <dbReference type="ARBA" id="ARBA00022695"/>
    </source>
</evidence>
<evidence type="ECO:0000256" key="3">
    <source>
        <dbReference type="ARBA" id="ARBA00022679"/>
    </source>
</evidence>
<evidence type="ECO:0000256" key="5">
    <source>
        <dbReference type="ARBA" id="ARBA00022722"/>
    </source>
</evidence>
<dbReference type="AlphaFoldDB" id="A0A091F4U6"/>
<dbReference type="SUPFAM" id="SSF56672">
    <property type="entry name" value="DNA/RNA polymerases"/>
    <property type="match status" value="1"/>
</dbReference>
<evidence type="ECO:0000256" key="8">
    <source>
        <dbReference type="ARBA" id="ARBA00022918"/>
    </source>
</evidence>
<dbReference type="GO" id="GO:0035613">
    <property type="term" value="F:RNA stem-loop binding"/>
    <property type="evidence" value="ECO:0007669"/>
    <property type="project" value="TreeGrafter"/>
</dbReference>
<evidence type="ECO:0000313" key="10">
    <source>
        <dbReference type="EMBL" id="KFO65133.1"/>
    </source>
</evidence>
<dbReference type="InterPro" id="IPR010661">
    <property type="entry name" value="RVT_thumb"/>
</dbReference>
<dbReference type="EC" id="3.1.26.4" evidence="2"/>
<dbReference type="Proteomes" id="UP000052976">
    <property type="component" value="Unassembled WGS sequence"/>
</dbReference>
<dbReference type="EMBL" id="KK719686">
    <property type="protein sequence ID" value="KFO65133.1"/>
    <property type="molecule type" value="Genomic_DNA"/>
</dbReference>
<dbReference type="InterPro" id="IPR043128">
    <property type="entry name" value="Rev_trsase/Diguanyl_cyclase"/>
</dbReference>
<organism evidence="10 11">
    <name type="scientific">Corvus brachyrhynchos</name>
    <name type="common">American crow</name>
    <dbReference type="NCBI Taxonomy" id="85066"/>
    <lineage>
        <taxon>Eukaryota</taxon>
        <taxon>Metazoa</taxon>
        <taxon>Chordata</taxon>
        <taxon>Craniata</taxon>
        <taxon>Vertebrata</taxon>
        <taxon>Euteleostomi</taxon>
        <taxon>Archelosauria</taxon>
        <taxon>Archosauria</taxon>
        <taxon>Dinosauria</taxon>
        <taxon>Saurischia</taxon>
        <taxon>Theropoda</taxon>
        <taxon>Coelurosauria</taxon>
        <taxon>Aves</taxon>
        <taxon>Neognathae</taxon>
        <taxon>Neoaves</taxon>
        <taxon>Telluraves</taxon>
        <taxon>Australaves</taxon>
        <taxon>Passeriformes</taxon>
        <taxon>Corvoidea</taxon>
        <taxon>Corvidae</taxon>
        <taxon>Corvus</taxon>
    </lineage>
</organism>
<keyword evidence="6" id="KW-0255">Endonuclease</keyword>
<evidence type="ECO:0000256" key="6">
    <source>
        <dbReference type="ARBA" id="ARBA00022759"/>
    </source>
</evidence>
<comment type="similarity">
    <text evidence="1">Belongs to the beta type-B retroviral polymerase family. HERV class-II K(HML-2) pol subfamily.</text>
</comment>
<dbReference type="GO" id="GO:0003964">
    <property type="term" value="F:RNA-directed DNA polymerase activity"/>
    <property type="evidence" value="ECO:0007669"/>
    <property type="project" value="UniProtKB-KW"/>
</dbReference>
<keyword evidence="8" id="KW-0695">RNA-directed DNA polymerase</keyword>
<feature type="non-terminal residue" evidence="10">
    <location>
        <position position="264"/>
    </location>
</feature>
<gene>
    <name evidence="10" type="ORF">N302_13846</name>
</gene>
<feature type="domain" description="Reverse transcriptase" evidence="9">
    <location>
        <begin position="20"/>
        <end position="208"/>
    </location>
</feature>
<dbReference type="Gene3D" id="3.10.10.10">
    <property type="entry name" value="HIV Type 1 Reverse Transcriptase, subunit A, domain 1"/>
    <property type="match status" value="1"/>
</dbReference>